<sequence length="161" mass="19263">MAIKTHSADCHDIIYRFKTWRRGVEALKIEQKVNEDEVATWNSQVETELEKADDDVKHLEKWQDDCKLEKERNAFEEKLKYESLQSLKKLDKVKCLTMVTIEKLPGIRGDLVRSDSDWETWNLDQLAEAVRLWIWRNPVDHSGDDDQTKKRRERKRMYLTN</sequence>
<accession>A0A6S7FYR5</accession>
<keyword evidence="3" id="KW-1185">Reference proteome</keyword>
<dbReference type="OrthoDB" id="10646885at2759"/>
<name>A0A6S7FYR5_PARCT</name>
<proteinExistence type="predicted"/>
<dbReference type="EMBL" id="CACRXK020000541">
    <property type="protein sequence ID" value="CAB3982783.1"/>
    <property type="molecule type" value="Genomic_DNA"/>
</dbReference>
<evidence type="ECO:0000256" key="1">
    <source>
        <dbReference type="SAM" id="MobiDB-lite"/>
    </source>
</evidence>
<gene>
    <name evidence="2" type="ORF">PACLA_8A054774</name>
</gene>
<feature type="region of interest" description="Disordered" evidence="1">
    <location>
        <begin position="142"/>
        <end position="161"/>
    </location>
</feature>
<feature type="compositionally biased region" description="Basic residues" evidence="1">
    <location>
        <begin position="149"/>
        <end position="161"/>
    </location>
</feature>
<evidence type="ECO:0000313" key="3">
    <source>
        <dbReference type="Proteomes" id="UP001152795"/>
    </source>
</evidence>
<protein>
    <submittedName>
        <fullName evidence="2">Uncharacterized protein</fullName>
    </submittedName>
</protein>
<reference evidence="2" key="1">
    <citation type="submission" date="2020-04" db="EMBL/GenBank/DDBJ databases">
        <authorList>
            <person name="Alioto T."/>
            <person name="Alioto T."/>
            <person name="Gomez Garrido J."/>
        </authorList>
    </citation>
    <scope>NUCLEOTIDE SEQUENCE</scope>
    <source>
        <strain evidence="2">A484AB</strain>
    </source>
</reference>
<dbReference type="Proteomes" id="UP001152795">
    <property type="component" value="Unassembled WGS sequence"/>
</dbReference>
<dbReference type="AlphaFoldDB" id="A0A6S7FYR5"/>
<organism evidence="2 3">
    <name type="scientific">Paramuricea clavata</name>
    <name type="common">Red gorgonian</name>
    <name type="synonym">Violescent sea-whip</name>
    <dbReference type="NCBI Taxonomy" id="317549"/>
    <lineage>
        <taxon>Eukaryota</taxon>
        <taxon>Metazoa</taxon>
        <taxon>Cnidaria</taxon>
        <taxon>Anthozoa</taxon>
        <taxon>Octocorallia</taxon>
        <taxon>Malacalcyonacea</taxon>
        <taxon>Plexauridae</taxon>
        <taxon>Paramuricea</taxon>
    </lineage>
</organism>
<evidence type="ECO:0000313" key="2">
    <source>
        <dbReference type="EMBL" id="CAB3982783.1"/>
    </source>
</evidence>
<comment type="caution">
    <text evidence="2">The sequence shown here is derived from an EMBL/GenBank/DDBJ whole genome shotgun (WGS) entry which is preliminary data.</text>
</comment>